<keyword evidence="6" id="KW-1185">Reference proteome</keyword>
<protein>
    <submittedName>
        <fullName evidence="5">Putative secreted protein (Por secretion system target)</fullName>
    </submittedName>
</protein>
<dbReference type="Pfam" id="PF18962">
    <property type="entry name" value="Por_Secre_tail"/>
    <property type="match status" value="1"/>
</dbReference>
<dbReference type="InterPro" id="IPR009056">
    <property type="entry name" value="Cyt_c-like_dom"/>
</dbReference>
<dbReference type="RefSeq" id="WP_107824029.1">
    <property type="nucleotide sequence ID" value="NZ_QAAD01000040.1"/>
</dbReference>
<dbReference type="Proteomes" id="UP000243525">
    <property type="component" value="Unassembled WGS sequence"/>
</dbReference>
<comment type="caution">
    <text evidence="5">The sequence shown here is derived from an EMBL/GenBank/DDBJ whole genome shotgun (WGS) entry which is preliminary data.</text>
</comment>
<evidence type="ECO:0000313" key="5">
    <source>
        <dbReference type="EMBL" id="PTN02232.1"/>
    </source>
</evidence>
<dbReference type="SUPFAM" id="SSF48695">
    <property type="entry name" value="Multiheme cytochromes"/>
    <property type="match status" value="1"/>
</dbReference>
<evidence type="ECO:0000256" key="3">
    <source>
        <dbReference type="PROSITE-ProRule" id="PRU00433"/>
    </source>
</evidence>
<proteinExistence type="predicted"/>
<sequence>MKKRLLGLLPIFLAIVVVAAISTTLDDFFMPGSQPGDSGNIEHPNKCDNCHGGYDQAVEPAFNWRGSMMAQAARDPLFYACLAIAEQDAPGSGDLCIRCHAPDGWLAGRSTPTDGSALNNNDREGVQCDFCHKLVKPTPLGTNPFPGDPDYTASTYPSDQEYLGTITMIPLQSGNGMYVAHSANAKRGPFVDAAAKHQMFYSPFHSQSDLCGTCHDVSSPAFDAAGNPTLGGLAAKTASDFATYNMLPVERTFSEWTMSAFNTAEGVPSDVFGGNKTDVSTCQDCHLPDVSGYGANKRGIPFRNDLPLHDMTGGNTFIPDLVAQLYPDEINPAALDAGKQRALFMLQNAASMELAVTGTTATVKVTNNTGHKLPSGYPEGRRMWINLQAYDATGALLYESGAYDSQTAVLEKEGTKIYEIKLGISDELSGLVGLPPGESFHFVLNNQVEKDNRIPPLGFTNANFEAIGSPVVAYTYPDGQNWDNTSYSFPTTPAYVKAQLLYQTVSKEYVEFLQAENTTNDAGNMLYRLWDANGRSAPVVMQEAEWGNSPSPTLDPIYAEIQSLTRLSAKGSKVYVTASVLISDQNGTVAGADVSGVFTGPTSSSVSGTTDASGMVEFSSRSTRNPVGEWCLDITSVTKEGYEYPPTGQVCESKLKSTSLIAAPEAGVNIYPNPFTDQVFFEISRPMDDHVRIELFDLNGKLIRFVADQEIKAQLNYTFNYATGNLVEGMLIYRITFNTETITGKLIRE</sequence>
<gene>
    <name evidence="5" type="ORF">C8N47_1408</name>
</gene>
<dbReference type="GO" id="GO:0046872">
    <property type="term" value="F:metal ion binding"/>
    <property type="evidence" value="ECO:0007669"/>
    <property type="project" value="UniProtKB-KW"/>
</dbReference>
<dbReference type="GO" id="GO:0020037">
    <property type="term" value="F:heme binding"/>
    <property type="evidence" value="ECO:0007669"/>
    <property type="project" value="InterPro"/>
</dbReference>
<dbReference type="NCBIfam" id="TIGR04183">
    <property type="entry name" value="Por_Secre_tail"/>
    <property type="match status" value="1"/>
</dbReference>
<keyword evidence="3" id="KW-0349">Heme</keyword>
<dbReference type="Gene3D" id="1.10.1130.10">
    <property type="entry name" value="Flavocytochrome C3, Chain A"/>
    <property type="match status" value="1"/>
</dbReference>
<feature type="domain" description="Cytochrome c" evidence="4">
    <location>
        <begin position="191"/>
        <end position="298"/>
    </location>
</feature>
<dbReference type="GO" id="GO:0009055">
    <property type="term" value="F:electron transfer activity"/>
    <property type="evidence" value="ECO:0007669"/>
    <property type="project" value="InterPro"/>
</dbReference>
<dbReference type="OrthoDB" id="9814800at2"/>
<name>A0A2T5BSB4_9BACT</name>
<keyword evidence="2 3" id="KW-0408">Iron</keyword>
<evidence type="ECO:0000259" key="4">
    <source>
        <dbReference type="PROSITE" id="PS51007"/>
    </source>
</evidence>
<dbReference type="EMBL" id="QAAD01000040">
    <property type="protein sequence ID" value="PTN02232.1"/>
    <property type="molecule type" value="Genomic_DNA"/>
</dbReference>
<accession>A0A2T5BSB4</accession>
<evidence type="ECO:0000256" key="1">
    <source>
        <dbReference type="ARBA" id="ARBA00022723"/>
    </source>
</evidence>
<dbReference type="InterPro" id="IPR036280">
    <property type="entry name" value="Multihaem_cyt_sf"/>
</dbReference>
<dbReference type="InterPro" id="IPR026444">
    <property type="entry name" value="Secre_tail"/>
</dbReference>
<keyword evidence="1 3" id="KW-0479">Metal-binding</keyword>
<dbReference type="AlphaFoldDB" id="A0A2T5BSB4"/>
<organism evidence="5 6">
    <name type="scientific">Mangrovibacterium marinum</name>
    <dbReference type="NCBI Taxonomy" id="1639118"/>
    <lineage>
        <taxon>Bacteria</taxon>
        <taxon>Pseudomonadati</taxon>
        <taxon>Bacteroidota</taxon>
        <taxon>Bacteroidia</taxon>
        <taxon>Marinilabiliales</taxon>
        <taxon>Prolixibacteraceae</taxon>
        <taxon>Mangrovibacterium</taxon>
    </lineage>
</organism>
<evidence type="ECO:0000256" key="2">
    <source>
        <dbReference type="ARBA" id="ARBA00023004"/>
    </source>
</evidence>
<evidence type="ECO:0000313" key="6">
    <source>
        <dbReference type="Proteomes" id="UP000243525"/>
    </source>
</evidence>
<reference evidence="5 6" key="1">
    <citation type="submission" date="2018-04" db="EMBL/GenBank/DDBJ databases">
        <title>Genomic Encyclopedia of Archaeal and Bacterial Type Strains, Phase II (KMG-II): from individual species to whole genera.</title>
        <authorList>
            <person name="Goeker M."/>
        </authorList>
    </citation>
    <scope>NUCLEOTIDE SEQUENCE [LARGE SCALE GENOMIC DNA]</scope>
    <source>
        <strain evidence="5 6">DSM 28823</strain>
    </source>
</reference>
<dbReference type="PROSITE" id="PS51007">
    <property type="entry name" value="CYTC"/>
    <property type="match status" value="1"/>
</dbReference>